<feature type="non-terminal residue" evidence="2">
    <location>
        <position position="70"/>
    </location>
</feature>
<evidence type="ECO:0000313" key="2">
    <source>
        <dbReference type="EMBL" id="RLN59698.1"/>
    </source>
</evidence>
<keyword evidence="1" id="KW-1133">Transmembrane helix</keyword>
<dbReference type="EMBL" id="MBAD02001024">
    <property type="protein sequence ID" value="RLN59698.1"/>
    <property type="molecule type" value="Genomic_DNA"/>
</dbReference>
<gene>
    <name evidence="2" type="ORF">BBJ29_006530</name>
</gene>
<proteinExistence type="predicted"/>
<name>A0A3R7KJM2_9STRA</name>
<evidence type="ECO:0000256" key="1">
    <source>
        <dbReference type="SAM" id="Phobius"/>
    </source>
</evidence>
<reference evidence="2 3" key="1">
    <citation type="submission" date="2018-07" db="EMBL/GenBank/DDBJ databases">
        <title>Genome sequencing of oomycete isolates from Chile give support for New Zealand origin for Phytophthora kernoviae and make available the first Nothophytophthora sp. genome.</title>
        <authorList>
            <person name="Studholme D.J."/>
            <person name="Sanfuentes E."/>
            <person name="Panda P."/>
            <person name="Hill R."/>
            <person name="Sambles C."/>
            <person name="Grant M."/>
            <person name="Williams N.M."/>
            <person name="Mcdougal R.L."/>
        </authorList>
    </citation>
    <scope>NUCLEOTIDE SEQUENCE [LARGE SCALE GENOMIC DNA]</scope>
    <source>
        <strain evidence="2">Chile7</strain>
    </source>
</reference>
<protein>
    <submittedName>
        <fullName evidence="2">Uncharacterized protein</fullName>
    </submittedName>
</protein>
<keyword evidence="1" id="KW-0812">Transmembrane</keyword>
<evidence type="ECO:0000313" key="3">
    <source>
        <dbReference type="Proteomes" id="UP000284657"/>
    </source>
</evidence>
<dbReference type="Proteomes" id="UP000284657">
    <property type="component" value="Unassembled WGS sequence"/>
</dbReference>
<keyword evidence="1" id="KW-0472">Membrane</keyword>
<comment type="caution">
    <text evidence="2">The sequence shown here is derived from an EMBL/GenBank/DDBJ whole genome shotgun (WGS) entry which is preliminary data.</text>
</comment>
<dbReference type="AlphaFoldDB" id="A0A3R7KJM2"/>
<organism evidence="2 3">
    <name type="scientific">Phytophthora kernoviae</name>
    <dbReference type="NCBI Taxonomy" id="325452"/>
    <lineage>
        <taxon>Eukaryota</taxon>
        <taxon>Sar</taxon>
        <taxon>Stramenopiles</taxon>
        <taxon>Oomycota</taxon>
        <taxon>Peronosporomycetes</taxon>
        <taxon>Peronosporales</taxon>
        <taxon>Peronosporaceae</taxon>
        <taxon>Phytophthora</taxon>
    </lineage>
</organism>
<accession>A0A3R7KJM2</accession>
<sequence length="70" mass="8153">MARKTKKTSSTSTVKRATRIDKDVKTTLMHSRVLSFLYDIMWSYRYFPQLAMVLLLVEAVLGYLIIQKVP</sequence>
<feature type="transmembrane region" description="Helical" evidence="1">
    <location>
        <begin position="46"/>
        <end position="66"/>
    </location>
</feature>